<dbReference type="RefSeq" id="WP_072953019.1">
    <property type="nucleotide sequence ID" value="NZ_FQUT01000001.1"/>
</dbReference>
<dbReference type="InterPro" id="IPR038312">
    <property type="entry name" value="DUF5063_sf"/>
</dbReference>
<gene>
    <name evidence="1" type="ORF">SAMN05443633_101492</name>
</gene>
<keyword evidence="2" id="KW-1185">Reference proteome</keyword>
<protein>
    <recommendedName>
        <fullName evidence="3">DUF5063 domain-containing protein</fullName>
    </recommendedName>
</protein>
<organism evidence="1 2">
    <name type="scientific">Chryseobacterium arachidis</name>
    <dbReference type="NCBI Taxonomy" id="1416778"/>
    <lineage>
        <taxon>Bacteria</taxon>
        <taxon>Pseudomonadati</taxon>
        <taxon>Bacteroidota</taxon>
        <taxon>Flavobacteriia</taxon>
        <taxon>Flavobacteriales</taxon>
        <taxon>Weeksellaceae</taxon>
        <taxon>Chryseobacterium group</taxon>
        <taxon>Chryseobacterium</taxon>
    </lineage>
</organism>
<dbReference type="Gene3D" id="1.20.120.1550">
    <property type="entry name" value="Protein of unknown function DUF5063"/>
    <property type="match status" value="1"/>
</dbReference>
<sequence length="150" mass="17909">MVELISTINEIIKYGLKPNLTVTDKEKWLERHLVKIYDLYFEIEYKFDDTQYPSFDKSRLPDIRKNITSNFKNFGFYKTVLDINDIDNLKDNTIGDAIDDLSDIITDLLEIKWRIENNSLADGLWFFELIFRSHTQQHILDLLNFIIQKK</sequence>
<accession>A0A1M4UFV3</accession>
<dbReference type="EMBL" id="FQUT01000001">
    <property type="protein sequence ID" value="SHE55586.1"/>
    <property type="molecule type" value="Genomic_DNA"/>
</dbReference>
<dbReference type="OrthoDB" id="982068at2"/>
<evidence type="ECO:0008006" key="3">
    <source>
        <dbReference type="Google" id="ProtNLM"/>
    </source>
</evidence>
<name>A0A1M4UFV3_9FLAO</name>
<dbReference type="Proteomes" id="UP000184518">
    <property type="component" value="Unassembled WGS sequence"/>
</dbReference>
<evidence type="ECO:0000313" key="2">
    <source>
        <dbReference type="Proteomes" id="UP000184518"/>
    </source>
</evidence>
<dbReference type="STRING" id="1416778.SAMN05443633_101492"/>
<dbReference type="AlphaFoldDB" id="A0A1M4UFV3"/>
<proteinExistence type="predicted"/>
<evidence type="ECO:0000313" key="1">
    <source>
        <dbReference type="EMBL" id="SHE55586.1"/>
    </source>
</evidence>
<reference evidence="2" key="1">
    <citation type="submission" date="2016-11" db="EMBL/GenBank/DDBJ databases">
        <authorList>
            <person name="Varghese N."/>
            <person name="Submissions S."/>
        </authorList>
    </citation>
    <scope>NUCLEOTIDE SEQUENCE [LARGE SCALE GENOMIC DNA]</scope>
    <source>
        <strain evidence="2">DSM 27619</strain>
    </source>
</reference>